<gene>
    <name evidence="2" type="ORF">MM415A00274_0034</name>
    <name evidence="1" type="ORF">MM415B00593_0036</name>
</gene>
<dbReference type="EMBL" id="MT142513">
    <property type="protein sequence ID" value="QJA83577.1"/>
    <property type="molecule type" value="Genomic_DNA"/>
</dbReference>
<name>A0A6M3J1F2_9ZZZZ</name>
<evidence type="ECO:0000313" key="1">
    <source>
        <dbReference type="EMBL" id="QJA63709.1"/>
    </source>
</evidence>
<organism evidence="1">
    <name type="scientific">viral metagenome</name>
    <dbReference type="NCBI Taxonomy" id="1070528"/>
    <lineage>
        <taxon>unclassified sequences</taxon>
        <taxon>metagenomes</taxon>
        <taxon>organismal metagenomes</taxon>
    </lineage>
</organism>
<protein>
    <submittedName>
        <fullName evidence="1">Uncharacterized protein</fullName>
    </submittedName>
</protein>
<sequence length="191" mass="21345">MKTINIKGKEYVPVAERIKYFRAAEEYKNWRIITEIISMDEKRVVMKASVLNQDGIVISTGHAYEDYGSTFINKTSYLEVCETSASGRALGLLGIGIDESIAAAEEVVNAMLNQGGQASTKPLVERQKVLPSKERLTKILASAQSYNGLELLWKNHAAEIKKLSEDDLSSLLDIKESLKEKFEIAKEDINF</sequence>
<proteinExistence type="predicted"/>
<dbReference type="AlphaFoldDB" id="A0A6M3J1F2"/>
<evidence type="ECO:0000313" key="2">
    <source>
        <dbReference type="EMBL" id="QJA83577.1"/>
    </source>
</evidence>
<accession>A0A6M3J1F2</accession>
<reference evidence="1" key="1">
    <citation type="submission" date="2020-03" db="EMBL/GenBank/DDBJ databases">
        <title>The deep terrestrial virosphere.</title>
        <authorList>
            <person name="Holmfeldt K."/>
            <person name="Nilsson E."/>
            <person name="Simone D."/>
            <person name="Lopez-Fernandez M."/>
            <person name="Wu X."/>
            <person name="de Brujin I."/>
            <person name="Lundin D."/>
            <person name="Andersson A."/>
            <person name="Bertilsson S."/>
            <person name="Dopson M."/>
        </authorList>
    </citation>
    <scope>NUCLEOTIDE SEQUENCE</scope>
    <source>
        <strain evidence="2">MM415A00274</strain>
        <strain evidence="1">MM415B00593</strain>
    </source>
</reference>
<dbReference type="EMBL" id="MT141503">
    <property type="protein sequence ID" value="QJA63709.1"/>
    <property type="molecule type" value="Genomic_DNA"/>
</dbReference>